<dbReference type="InterPro" id="IPR005126">
    <property type="entry name" value="NapC/NirT_cyt_c_N"/>
</dbReference>
<dbReference type="Proteomes" id="UP000789845">
    <property type="component" value="Unassembled WGS sequence"/>
</dbReference>
<keyword evidence="5" id="KW-0732">Signal</keyword>
<dbReference type="SUPFAM" id="SSF48695">
    <property type="entry name" value="Multiheme cytochromes"/>
    <property type="match status" value="1"/>
</dbReference>
<keyword evidence="11" id="KW-1185">Reference proteome</keyword>
<keyword evidence="4" id="KW-0479">Metal-binding</keyword>
<dbReference type="Pfam" id="PF03264">
    <property type="entry name" value="Cytochrom_NNT"/>
    <property type="match status" value="1"/>
</dbReference>
<evidence type="ECO:0000259" key="9">
    <source>
        <dbReference type="Pfam" id="PF03264"/>
    </source>
</evidence>
<keyword evidence="3" id="KW-0349">Heme</keyword>
<name>A0A9C7GA81_9BACI</name>
<comment type="caution">
    <text evidence="10">The sequence shown here is derived from an EMBL/GenBank/DDBJ whole genome shotgun (WGS) entry which is preliminary data.</text>
</comment>
<accession>A0A9C7GA81</accession>
<dbReference type="EMBL" id="CAKJTG010000010">
    <property type="protein sequence ID" value="CAG9608453.1"/>
    <property type="molecule type" value="Genomic_DNA"/>
</dbReference>
<keyword evidence="7" id="KW-0408">Iron</keyword>
<gene>
    <name evidence="10" type="ORF">NEOCIP111885_02147</name>
</gene>
<evidence type="ECO:0000256" key="3">
    <source>
        <dbReference type="ARBA" id="ARBA00022617"/>
    </source>
</evidence>
<dbReference type="GO" id="GO:0030313">
    <property type="term" value="C:cell envelope"/>
    <property type="evidence" value="ECO:0007669"/>
    <property type="project" value="UniProtKB-SubCell"/>
</dbReference>
<evidence type="ECO:0000256" key="5">
    <source>
        <dbReference type="ARBA" id="ARBA00022729"/>
    </source>
</evidence>
<evidence type="ECO:0000256" key="4">
    <source>
        <dbReference type="ARBA" id="ARBA00022723"/>
    </source>
</evidence>
<sequence>MMGRVSQMAFWGKQKEKNVEGTREKKPGLIKRLWRKFRGIDWKNPLNRWRLLFAVLFFTVAMFGVGYGAIAFTSTPSFCKNCHEMSTEHVTFEASAHNQIKCTQCHIEPGAKNMLLHKIESMKEVYYHIVGVPDQIVQTVPVMNVNCIQCHSENRLVSATGDVIVNHEGHIKKAKIPCITCHSGVVHAKAVERGLNTQKDMDFWTKENAEKLISKKYTSPNMGTCIDCHNKVNNGEKPWKDEAYILPENTHGKHDEKKEEGHGAETATTEVHEEVAADSEAAVKEHTQDIILQAIGKQKKDVELSMACATCHKEVATPKNHDRKQWNQSHGDVAFTNLDKCMNCHQDSKWVKKLPKENIMDLINAVDKEKYVADMLTVKNHSRNNSFCSACHGKRPPGHVESDEWLTAHAPLAKTDKAKAECYVCHDREKPKPGTENPTAPTDVYCEFCHRTGFKGDKKS</sequence>
<keyword evidence="8" id="KW-0812">Transmembrane</keyword>
<dbReference type="InterPro" id="IPR036280">
    <property type="entry name" value="Multihaem_cyt_sf"/>
</dbReference>
<organism evidence="10 11">
    <name type="scientific">Pseudoneobacillus rhizosphaerae</name>
    <dbReference type="NCBI Taxonomy" id="2880968"/>
    <lineage>
        <taxon>Bacteria</taxon>
        <taxon>Bacillati</taxon>
        <taxon>Bacillota</taxon>
        <taxon>Bacilli</taxon>
        <taxon>Bacillales</taxon>
        <taxon>Bacillaceae</taxon>
        <taxon>Pseudoneobacillus</taxon>
    </lineage>
</organism>
<proteinExistence type="predicted"/>
<dbReference type="InterPro" id="IPR038266">
    <property type="entry name" value="NapC/NirT_cytc_sf"/>
</dbReference>
<evidence type="ECO:0000256" key="7">
    <source>
        <dbReference type="ARBA" id="ARBA00023004"/>
    </source>
</evidence>
<reference evidence="10" key="1">
    <citation type="submission" date="2021-10" db="EMBL/GenBank/DDBJ databases">
        <authorList>
            <person name="Criscuolo A."/>
        </authorList>
    </citation>
    <scope>NUCLEOTIDE SEQUENCE</scope>
    <source>
        <strain evidence="10">CIP111885</strain>
    </source>
</reference>
<evidence type="ECO:0000313" key="10">
    <source>
        <dbReference type="EMBL" id="CAG9608453.1"/>
    </source>
</evidence>
<feature type="transmembrane region" description="Helical" evidence="8">
    <location>
        <begin position="51"/>
        <end position="72"/>
    </location>
</feature>
<keyword evidence="8" id="KW-1133">Transmembrane helix</keyword>
<feature type="domain" description="NapC/NirT cytochrome c N-terminal" evidence="9">
    <location>
        <begin position="51"/>
        <end position="189"/>
    </location>
</feature>
<keyword evidence="2" id="KW-0813">Transport</keyword>
<keyword evidence="6" id="KW-0249">Electron transport</keyword>
<keyword evidence="8" id="KW-0472">Membrane</keyword>
<dbReference type="Gene3D" id="1.10.3820.10">
    <property type="entry name" value="Di-heme elbow motif domain"/>
    <property type="match status" value="1"/>
</dbReference>
<evidence type="ECO:0000313" key="11">
    <source>
        <dbReference type="Proteomes" id="UP000789845"/>
    </source>
</evidence>
<evidence type="ECO:0000256" key="2">
    <source>
        <dbReference type="ARBA" id="ARBA00022448"/>
    </source>
</evidence>
<evidence type="ECO:0000256" key="8">
    <source>
        <dbReference type="SAM" id="Phobius"/>
    </source>
</evidence>
<evidence type="ECO:0000256" key="6">
    <source>
        <dbReference type="ARBA" id="ARBA00022982"/>
    </source>
</evidence>
<protein>
    <recommendedName>
        <fullName evidence="9">NapC/NirT cytochrome c N-terminal domain-containing protein</fullName>
    </recommendedName>
</protein>
<dbReference type="InterPro" id="IPR051829">
    <property type="entry name" value="Multiheme_Cytochr_ET"/>
</dbReference>
<dbReference type="PANTHER" id="PTHR35038">
    <property type="entry name" value="DISSIMILATORY SULFITE REDUCTASE SIRA"/>
    <property type="match status" value="1"/>
</dbReference>
<dbReference type="AlphaFoldDB" id="A0A9C7GA81"/>
<comment type="subcellular location">
    <subcellularLocation>
        <location evidence="1">Cell envelope</location>
    </subcellularLocation>
</comment>
<dbReference type="GO" id="GO:0046872">
    <property type="term" value="F:metal ion binding"/>
    <property type="evidence" value="ECO:0007669"/>
    <property type="project" value="UniProtKB-KW"/>
</dbReference>
<evidence type="ECO:0000256" key="1">
    <source>
        <dbReference type="ARBA" id="ARBA00004196"/>
    </source>
</evidence>